<evidence type="ECO:0000259" key="1">
    <source>
        <dbReference type="Pfam" id="PF21530"/>
    </source>
</evidence>
<evidence type="ECO:0000313" key="3">
    <source>
        <dbReference type="RefSeq" id="XP_025412821.1"/>
    </source>
</evidence>
<gene>
    <name evidence="3" type="primary">LOC112685213</name>
</gene>
<dbReference type="PANTHER" id="PTHR10492">
    <property type="match status" value="1"/>
</dbReference>
<proteinExistence type="predicted"/>
<dbReference type="OrthoDB" id="10053386at2759"/>
<sequence>MNMRVQLQNDPTAQVFSKQLLDIGNGEIELHQNTEYIKLPDIFCTVVETRNELIESVFPDILNYYLDHNWLCNCAILAVRNVDVNEINFHIQQILPGDLMSFKSIDTVIDENETVNFPTEFLNSLDLPEMPPHNLQLKIGSPIILLCNLNPPQLCNGTRLVIKKMTENILEATILSGKFKGDIVLLPRIPLMGSESPIPFKRLQFPICLAFTMTINKSQGQTMSICGLNLENTCFSHGQLYVACSCVGKPSNLFVLAKDRLTRNVVHKVVLR</sequence>
<keyword evidence="2" id="KW-1185">Reference proteome</keyword>
<evidence type="ECO:0000313" key="2">
    <source>
        <dbReference type="Proteomes" id="UP000694846"/>
    </source>
</evidence>
<reference evidence="3" key="1">
    <citation type="submission" date="2025-08" db="UniProtKB">
        <authorList>
            <consortium name="RefSeq"/>
        </authorList>
    </citation>
    <scope>IDENTIFICATION</scope>
    <source>
        <tissue evidence="3">Whole body</tissue>
    </source>
</reference>
<dbReference type="AlphaFoldDB" id="A0A8B8FQR4"/>
<dbReference type="Pfam" id="PF21530">
    <property type="entry name" value="Pif1_2B_dom"/>
    <property type="match status" value="1"/>
</dbReference>
<organism evidence="2 3">
    <name type="scientific">Sipha flava</name>
    <name type="common">yellow sugarcane aphid</name>
    <dbReference type="NCBI Taxonomy" id="143950"/>
    <lineage>
        <taxon>Eukaryota</taxon>
        <taxon>Metazoa</taxon>
        <taxon>Ecdysozoa</taxon>
        <taxon>Arthropoda</taxon>
        <taxon>Hexapoda</taxon>
        <taxon>Insecta</taxon>
        <taxon>Pterygota</taxon>
        <taxon>Neoptera</taxon>
        <taxon>Paraneoptera</taxon>
        <taxon>Hemiptera</taxon>
        <taxon>Sternorrhyncha</taxon>
        <taxon>Aphidomorpha</taxon>
        <taxon>Aphidoidea</taxon>
        <taxon>Aphididae</taxon>
        <taxon>Sipha</taxon>
    </lineage>
</organism>
<dbReference type="RefSeq" id="XP_025412821.1">
    <property type="nucleotide sequence ID" value="XM_025557036.1"/>
</dbReference>
<dbReference type="Proteomes" id="UP000694846">
    <property type="component" value="Unplaced"/>
</dbReference>
<dbReference type="GeneID" id="112685213"/>
<name>A0A8B8FQR4_9HEMI</name>
<dbReference type="InterPro" id="IPR027417">
    <property type="entry name" value="P-loop_NTPase"/>
</dbReference>
<protein>
    <submittedName>
        <fullName evidence="3">Uncharacterized protein LOC112685213</fullName>
    </submittedName>
</protein>
<dbReference type="PANTHER" id="PTHR10492:SF57">
    <property type="entry name" value="ATP-DEPENDENT DNA HELICASE"/>
    <property type="match status" value="1"/>
</dbReference>
<dbReference type="SUPFAM" id="SSF52540">
    <property type="entry name" value="P-loop containing nucleoside triphosphate hydrolases"/>
    <property type="match status" value="1"/>
</dbReference>
<accession>A0A8B8FQR4</accession>
<feature type="domain" description="DNA helicase Pif1-like 2B" evidence="1">
    <location>
        <begin position="120"/>
        <end position="163"/>
    </location>
</feature>
<dbReference type="InterPro" id="IPR049163">
    <property type="entry name" value="Pif1-like_2B_dom"/>
</dbReference>